<dbReference type="Pfam" id="PF06585">
    <property type="entry name" value="JHBP"/>
    <property type="match status" value="1"/>
</dbReference>
<name>A0A1B0BDB5_9MUSC</name>
<evidence type="ECO:0000256" key="4">
    <source>
        <dbReference type="SAM" id="SignalP"/>
    </source>
</evidence>
<keyword evidence="6" id="KW-1185">Reference proteome</keyword>
<dbReference type="PANTHER" id="PTHR11008">
    <property type="entry name" value="PROTEIN TAKEOUT-LIKE PROTEIN"/>
    <property type="match status" value="1"/>
</dbReference>
<dbReference type="GO" id="GO:0007623">
    <property type="term" value="P:circadian rhythm"/>
    <property type="evidence" value="ECO:0007669"/>
    <property type="project" value="UniProtKB-ARBA"/>
</dbReference>
<dbReference type="PANTHER" id="PTHR11008:SF32">
    <property type="entry name" value="CIRCADIAN CLOCK-CONTROLLED PROTEIN DAYWAKE-RELATED"/>
    <property type="match status" value="1"/>
</dbReference>
<dbReference type="VEuPathDB" id="VectorBase:GPPI026422"/>
<sequence length="250" mass="28295">MCRQSQRLSFLLIVCAASHILATDLPPEIQKCKVGDHPCITERINEIIRLYPKGNSMYALPDFSLVKLNKVTAAKKSSNSPVQLNFFLSNLEVRGVDKLKVLSSKGFVKDIQRVEVDFTVPLLKINALYELDGKLLLLPIKGKGDVEITFRDAHYVVTLDDELENRQGKNYIKIKKLAVIVEPKDTTFKFENLFDGNKELTDATNKVLTDSWEDVWNELGKDVNKAFSDAVHLLLTPIMNAISYDDYFAD</sequence>
<dbReference type="InterPro" id="IPR010562">
    <property type="entry name" value="Haemolymph_juvenile_hormone-bd"/>
</dbReference>
<dbReference type="SMART" id="SM00700">
    <property type="entry name" value="JHBP"/>
    <property type="match status" value="1"/>
</dbReference>
<accession>A0A1B0BDB5</accession>
<evidence type="ECO:0000313" key="6">
    <source>
        <dbReference type="Proteomes" id="UP000092460"/>
    </source>
</evidence>
<dbReference type="InterPro" id="IPR038606">
    <property type="entry name" value="To_sf"/>
</dbReference>
<evidence type="ECO:0000256" key="1">
    <source>
        <dbReference type="ARBA" id="ARBA00022729"/>
    </source>
</evidence>
<dbReference type="Gene3D" id="3.15.10.30">
    <property type="entry name" value="Haemolymph juvenile hormone binding protein"/>
    <property type="match status" value="1"/>
</dbReference>
<protein>
    <recommendedName>
        <fullName evidence="7">Circadian clock-controlled protein</fullName>
    </recommendedName>
</protein>
<comment type="similarity">
    <text evidence="3">Belongs to the TO family.</text>
</comment>
<dbReference type="GO" id="GO:0005615">
    <property type="term" value="C:extracellular space"/>
    <property type="evidence" value="ECO:0007669"/>
    <property type="project" value="TreeGrafter"/>
</dbReference>
<keyword evidence="2" id="KW-0090">Biological rhythms</keyword>
<proteinExistence type="inferred from homology"/>
<dbReference type="Proteomes" id="UP000092460">
    <property type="component" value="Unassembled WGS sequence"/>
</dbReference>
<dbReference type="FunFam" id="3.15.10.30:FF:000001">
    <property type="entry name" value="Takeout-like protein 1"/>
    <property type="match status" value="1"/>
</dbReference>
<dbReference type="AlphaFoldDB" id="A0A1B0BDB5"/>
<evidence type="ECO:0000313" key="5">
    <source>
        <dbReference type="EnsemblMetazoa" id="GPPI026422-PA"/>
    </source>
</evidence>
<dbReference type="EMBL" id="JXJN01012383">
    <property type="status" value="NOT_ANNOTATED_CDS"/>
    <property type="molecule type" value="Genomic_DNA"/>
</dbReference>
<keyword evidence="1 4" id="KW-0732">Signal</keyword>
<evidence type="ECO:0000256" key="2">
    <source>
        <dbReference type="ARBA" id="ARBA00023108"/>
    </source>
</evidence>
<reference evidence="6" key="1">
    <citation type="submission" date="2015-01" db="EMBL/GenBank/DDBJ databases">
        <authorList>
            <person name="Aksoy S."/>
            <person name="Warren W."/>
            <person name="Wilson R.K."/>
        </authorList>
    </citation>
    <scope>NUCLEOTIDE SEQUENCE [LARGE SCALE GENOMIC DNA]</scope>
    <source>
        <strain evidence="6">IAEA</strain>
    </source>
</reference>
<organism evidence="5 6">
    <name type="scientific">Glossina palpalis gambiensis</name>
    <dbReference type="NCBI Taxonomy" id="67801"/>
    <lineage>
        <taxon>Eukaryota</taxon>
        <taxon>Metazoa</taxon>
        <taxon>Ecdysozoa</taxon>
        <taxon>Arthropoda</taxon>
        <taxon>Hexapoda</taxon>
        <taxon>Insecta</taxon>
        <taxon>Pterygota</taxon>
        <taxon>Neoptera</taxon>
        <taxon>Endopterygota</taxon>
        <taxon>Diptera</taxon>
        <taxon>Brachycera</taxon>
        <taxon>Muscomorpha</taxon>
        <taxon>Hippoboscoidea</taxon>
        <taxon>Glossinidae</taxon>
        <taxon>Glossina</taxon>
    </lineage>
</organism>
<feature type="signal peptide" evidence="4">
    <location>
        <begin position="1"/>
        <end position="22"/>
    </location>
</feature>
<dbReference type="EnsemblMetazoa" id="GPPI026422-RA">
    <property type="protein sequence ID" value="GPPI026422-PA"/>
    <property type="gene ID" value="GPPI026422"/>
</dbReference>
<feature type="chain" id="PRO_5008404741" description="Circadian clock-controlled protein" evidence="4">
    <location>
        <begin position="23"/>
        <end position="250"/>
    </location>
</feature>
<evidence type="ECO:0008006" key="7">
    <source>
        <dbReference type="Google" id="ProtNLM"/>
    </source>
</evidence>
<reference evidence="5" key="2">
    <citation type="submission" date="2020-05" db="UniProtKB">
        <authorList>
            <consortium name="EnsemblMetazoa"/>
        </authorList>
    </citation>
    <scope>IDENTIFICATION</scope>
    <source>
        <strain evidence="5">IAEA</strain>
    </source>
</reference>
<evidence type="ECO:0000256" key="3">
    <source>
        <dbReference type="ARBA" id="ARBA00060902"/>
    </source>
</evidence>